<feature type="domain" description="NADH:flavin oxidoreductase/NADH oxidase N-terminal" evidence="1">
    <location>
        <begin position="12"/>
        <end position="358"/>
    </location>
</feature>
<dbReference type="GO" id="GO:0010181">
    <property type="term" value="F:FMN binding"/>
    <property type="evidence" value="ECO:0007669"/>
    <property type="project" value="InterPro"/>
</dbReference>
<dbReference type="SUPFAM" id="SSF51395">
    <property type="entry name" value="FMN-linked oxidoreductases"/>
    <property type="match status" value="1"/>
</dbReference>
<dbReference type="Pfam" id="PF00724">
    <property type="entry name" value="Oxidored_FMN"/>
    <property type="match status" value="1"/>
</dbReference>
<keyword evidence="3" id="KW-1185">Reference proteome</keyword>
<evidence type="ECO:0000313" key="3">
    <source>
        <dbReference type="Proteomes" id="UP000541558"/>
    </source>
</evidence>
<dbReference type="InterPro" id="IPR013785">
    <property type="entry name" value="Aldolase_TIM"/>
</dbReference>
<dbReference type="AlphaFoldDB" id="A0A8H5FBC3"/>
<dbReference type="GO" id="GO:0016491">
    <property type="term" value="F:oxidoreductase activity"/>
    <property type="evidence" value="ECO:0007669"/>
    <property type="project" value="InterPro"/>
</dbReference>
<dbReference type="InterPro" id="IPR045247">
    <property type="entry name" value="Oye-like"/>
</dbReference>
<evidence type="ECO:0000259" key="1">
    <source>
        <dbReference type="Pfam" id="PF00724"/>
    </source>
</evidence>
<protein>
    <recommendedName>
        <fullName evidence="1">NADH:flavin oxidoreductase/NADH oxidase N-terminal domain-containing protein</fullName>
    </recommendedName>
</protein>
<reference evidence="2 3" key="1">
    <citation type="journal article" date="2020" name="ISME J.">
        <title>Uncovering the hidden diversity of litter-decomposition mechanisms in mushroom-forming fungi.</title>
        <authorList>
            <person name="Floudas D."/>
            <person name="Bentzer J."/>
            <person name="Ahren D."/>
            <person name="Johansson T."/>
            <person name="Persson P."/>
            <person name="Tunlid A."/>
        </authorList>
    </citation>
    <scope>NUCLEOTIDE SEQUENCE [LARGE SCALE GENOMIC DNA]</scope>
    <source>
        <strain evidence="2 3">CBS 175.51</strain>
    </source>
</reference>
<dbReference type="PANTHER" id="PTHR22893:SF91">
    <property type="entry name" value="NADPH DEHYDROGENASE 2-RELATED"/>
    <property type="match status" value="1"/>
</dbReference>
<evidence type="ECO:0000313" key="2">
    <source>
        <dbReference type="EMBL" id="KAF5330133.1"/>
    </source>
</evidence>
<dbReference type="PANTHER" id="PTHR22893">
    <property type="entry name" value="NADH OXIDOREDUCTASE-RELATED"/>
    <property type="match status" value="1"/>
</dbReference>
<sequence>MATSNVSGAKALFTPLKLGDITIPNRVMMTALTRNRTSNTVPSDLMTKYYAQRAQGGAGLIVAEGILISRQGTEWQNAPGIWSSEQIAGWKKITDAVHASGSFIYAQLWHVGRLSHPDAPQQKLAGVPVPAPSAIAARGGTFRFLPGAPGYVTASSFPTEIEDPALFVKLFKDAAINAKEAGFDGVELHGAGGYLVQQFLDNTSNKRGDKWGGSVENRSRFGLEVLKALISVFGKNVAIKLSPAVGFNDVGMPLQETLKTFRYFIAEADKLGLSYITLMRYSPMMDVTLEDGTSRATQHDVLESYRSSIKHTNLFLNVGLTPEEGAKLIEEGKIDGAGYGIPWIAHPDFALRVKHGKPADTQPNWQLMQIGEGDLAEKWGAGYTDYPALTE</sequence>
<accession>A0A8H5FBC3</accession>
<dbReference type="OrthoDB" id="276546at2759"/>
<dbReference type="CDD" id="cd02933">
    <property type="entry name" value="OYE_like_FMN"/>
    <property type="match status" value="1"/>
</dbReference>
<dbReference type="Proteomes" id="UP000541558">
    <property type="component" value="Unassembled WGS sequence"/>
</dbReference>
<dbReference type="Gene3D" id="3.20.20.70">
    <property type="entry name" value="Aldolase class I"/>
    <property type="match status" value="1"/>
</dbReference>
<gene>
    <name evidence="2" type="ORF">D9611_010549</name>
</gene>
<name>A0A8H5FBC3_9AGAR</name>
<comment type="caution">
    <text evidence="2">The sequence shown here is derived from an EMBL/GenBank/DDBJ whole genome shotgun (WGS) entry which is preliminary data.</text>
</comment>
<dbReference type="EMBL" id="JAACJK010000116">
    <property type="protein sequence ID" value="KAF5330133.1"/>
    <property type="molecule type" value="Genomic_DNA"/>
</dbReference>
<dbReference type="InterPro" id="IPR001155">
    <property type="entry name" value="OxRdtase_FMN_N"/>
</dbReference>
<proteinExistence type="predicted"/>
<organism evidence="2 3">
    <name type="scientific">Ephemerocybe angulata</name>
    <dbReference type="NCBI Taxonomy" id="980116"/>
    <lineage>
        <taxon>Eukaryota</taxon>
        <taxon>Fungi</taxon>
        <taxon>Dikarya</taxon>
        <taxon>Basidiomycota</taxon>
        <taxon>Agaricomycotina</taxon>
        <taxon>Agaricomycetes</taxon>
        <taxon>Agaricomycetidae</taxon>
        <taxon>Agaricales</taxon>
        <taxon>Agaricineae</taxon>
        <taxon>Psathyrellaceae</taxon>
        <taxon>Ephemerocybe</taxon>
    </lineage>
</organism>